<comment type="caution">
    <text evidence="1">The sequence shown here is derived from an EMBL/GenBank/DDBJ whole genome shotgun (WGS) entry which is preliminary data.</text>
</comment>
<reference evidence="1 2" key="1">
    <citation type="journal article" date="2021" name="Nat. Plants">
        <title>The Taxus genome provides insights into paclitaxel biosynthesis.</title>
        <authorList>
            <person name="Xiong X."/>
            <person name="Gou J."/>
            <person name="Liao Q."/>
            <person name="Li Y."/>
            <person name="Zhou Q."/>
            <person name="Bi G."/>
            <person name="Li C."/>
            <person name="Du R."/>
            <person name="Wang X."/>
            <person name="Sun T."/>
            <person name="Guo L."/>
            <person name="Liang H."/>
            <person name="Lu P."/>
            <person name="Wu Y."/>
            <person name="Zhang Z."/>
            <person name="Ro D.K."/>
            <person name="Shang Y."/>
            <person name="Huang S."/>
            <person name="Yan J."/>
        </authorList>
    </citation>
    <scope>NUCLEOTIDE SEQUENCE [LARGE SCALE GENOMIC DNA]</scope>
    <source>
        <strain evidence="1">Ta-2019</strain>
    </source>
</reference>
<keyword evidence="2" id="KW-1185">Reference proteome</keyword>
<accession>A0AA38F3H2</accession>
<dbReference type="Gene3D" id="3.30.70.270">
    <property type="match status" value="1"/>
</dbReference>
<dbReference type="InterPro" id="IPR043502">
    <property type="entry name" value="DNA/RNA_pol_sf"/>
</dbReference>
<dbReference type="PANTHER" id="PTHR24559">
    <property type="entry name" value="TRANSPOSON TY3-I GAG-POL POLYPROTEIN"/>
    <property type="match status" value="1"/>
</dbReference>
<feature type="non-terminal residue" evidence="1">
    <location>
        <position position="51"/>
    </location>
</feature>
<dbReference type="AlphaFoldDB" id="A0AA38F3H2"/>
<dbReference type="Gene3D" id="3.10.10.10">
    <property type="entry name" value="HIV Type 1 Reverse Transcriptase, subunit A, domain 1"/>
    <property type="match status" value="1"/>
</dbReference>
<evidence type="ECO:0008006" key="3">
    <source>
        <dbReference type="Google" id="ProtNLM"/>
    </source>
</evidence>
<dbReference type="InterPro" id="IPR043128">
    <property type="entry name" value="Rev_trsase/Diguanyl_cyclase"/>
</dbReference>
<organism evidence="1 2">
    <name type="scientific">Taxus chinensis</name>
    <name type="common">Chinese yew</name>
    <name type="synonym">Taxus wallichiana var. chinensis</name>
    <dbReference type="NCBI Taxonomy" id="29808"/>
    <lineage>
        <taxon>Eukaryota</taxon>
        <taxon>Viridiplantae</taxon>
        <taxon>Streptophyta</taxon>
        <taxon>Embryophyta</taxon>
        <taxon>Tracheophyta</taxon>
        <taxon>Spermatophyta</taxon>
        <taxon>Pinopsida</taxon>
        <taxon>Pinidae</taxon>
        <taxon>Conifers II</taxon>
        <taxon>Cupressales</taxon>
        <taxon>Taxaceae</taxon>
        <taxon>Taxus</taxon>
    </lineage>
</organism>
<evidence type="ECO:0000313" key="1">
    <source>
        <dbReference type="EMBL" id="KAH9291084.1"/>
    </source>
</evidence>
<dbReference type="Proteomes" id="UP000824469">
    <property type="component" value="Unassembled WGS sequence"/>
</dbReference>
<sequence>MIVDSTAGYEMLSLMDGFLGYNQINIAEEDQHKTAFTTPCGTFCYQVMPFG</sequence>
<protein>
    <recommendedName>
        <fullName evidence="3">Transposon Ty3-I Gag-Pol polyprotein</fullName>
    </recommendedName>
</protein>
<gene>
    <name evidence="1" type="ORF">KI387_044655</name>
</gene>
<evidence type="ECO:0000313" key="2">
    <source>
        <dbReference type="Proteomes" id="UP000824469"/>
    </source>
</evidence>
<dbReference type="EMBL" id="JAHRHJ020003813">
    <property type="protein sequence ID" value="KAH9291084.1"/>
    <property type="molecule type" value="Genomic_DNA"/>
</dbReference>
<name>A0AA38F3H2_TAXCH</name>
<dbReference type="SUPFAM" id="SSF56672">
    <property type="entry name" value="DNA/RNA polymerases"/>
    <property type="match status" value="1"/>
</dbReference>
<dbReference type="InterPro" id="IPR053134">
    <property type="entry name" value="RNA-dir_DNA_polymerase"/>
</dbReference>
<proteinExistence type="predicted"/>
<dbReference type="PANTHER" id="PTHR24559:SF431">
    <property type="entry name" value="RNA-DIRECTED DNA POLYMERASE HOMOLOG"/>
    <property type="match status" value="1"/>
</dbReference>